<organism evidence="1 2">
    <name type="scientific">Mythimna loreyi</name>
    <dbReference type="NCBI Taxonomy" id="667449"/>
    <lineage>
        <taxon>Eukaryota</taxon>
        <taxon>Metazoa</taxon>
        <taxon>Ecdysozoa</taxon>
        <taxon>Arthropoda</taxon>
        <taxon>Hexapoda</taxon>
        <taxon>Insecta</taxon>
        <taxon>Pterygota</taxon>
        <taxon>Neoptera</taxon>
        <taxon>Endopterygota</taxon>
        <taxon>Lepidoptera</taxon>
        <taxon>Glossata</taxon>
        <taxon>Ditrysia</taxon>
        <taxon>Noctuoidea</taxon>
        <taxon>Noctuidae</taxon>
        <taxon>Noctuinae</taxon>
        <taxon>Hadenini</taxon>
        <taxon>Mythimna</taxon>
    </lineage>
</organism>
<keyword evidence="2" id="KW-1185">Reference proteome</keyword>
<accession>A0ACC2QV91</accession>
<evidence type="ECO:0000313" key="1">
    <source>
        <dbReference type="EMBL" id="KAJ8726878.1"/>
    </source>
</evidence>
<comment type="caution">
    <text evidence="1">The sequence shown here is derived from an EMBL/GenBank/DDBJ whole genome shotgun (WGS) entry which is preliminary data.</text>
</comment>
<dbReference type="EMBL" id="CM056783">
    <property type="protein sequence ID" value="KAJ8726878.1"/>
    <property type="molecule type" value="Genomic_DNA"/>
</dbReference>
<gene>
    <name evidence="1" type="ORF">PYW08_015275</name>
</gene>
<sequence>MNFVIFFLYKKKNMSYPANPPPYPGPEQTTQPGIQVVHVQPLPAHYVAGPVLIGQPVGSEPAVIVCPSCRHQIVTNTLVRPSLKTHLWAVCLFMIGFWPCICIPYCTPACMNVDHYCPNCIAYVGKYN</sequence>
<dbReference type="Proteomes" id="UP001231649">
    <property type="component" value="Chromosome 7"/>
</dbReference>
<reference evidence="1" key="1">
    <citation type="submission" date="2023-03" db="EMBL/GenBank/DDBJ databases">
        <title>Chromosome-level genomes of two armyworms, Mythimna separata and Mythimna loreyi, provide insights into the biosynthesis and reception of sex pheromones.</title>
        <authorList>
            <person name="Zhao H."/>
        </authorList>
    </citation>
    <scope>NUCLEOTIDE SEQUENCE</scope>
    <source>
        <strain evidence="1">BeijingLab</strain>
    </source>
</reference>
<evidence type="ECO:0000313" key="2">
    <source>
        <dbReference type="Proteomes" id="UP001231649"/>
    </source>
</evidence>
<proteinExistence type="predicted"/>
<protein>
    <submittedName>
        <fullName evidence="1">Uncharacterized protein</fullName>
    </submittedName>
</protein>
<name>A0ACC2QV91_9NEOP</name>